<keyword evidence="1" id="KW-1133">Transmembrane helix</keyword>
<feature type="transmembrane region" description="Helical" evidence="1">
    <location>
        <begin position="73"/>
        <end position="99"/>
    </location>
</feature>
<gene>
    <name evidence="2" type="ORF">CCH01_05520</name>
</gene>
<accession>A0A1U6J0W1</accession>
<dbReference type="Proteomes" id="UP000190476">
    <property type="component" value="Chromosome I"/>
</dbReference>
<dbReference type="AlphaFoldDB" id="A0A1U6J0W1"/>
<evidence type="ECO:0000256" key="1">
    <source>
        <dbReference type="SAM" id="Phobius"/>
    </source>
</evidence>
<proteinExistence type="predicted"/>
<keyword evidence="1" id="KW-0812">Transmembrane</keyword>
<feature type="transmembrane region" description="Helical" evidence="1">
    <location>
        <begin position="175"/>
        <end position="199"/>
    </location>
</feature>
<feature type="transmembrane region" description="Helical" evidence="1">
    <location>
        <begin position="45"/>
        <end position="67"/>
    </location>
</feature>
<organism evidence="2 3">
    <name type="scientific">Clostridium chauvoei JF4335</name>
    <dbReference type="NCBI Taxonomy" id="1351755"/>
    <lineage>
        <taxon>Bacteria</taxon>
        <taxon>Bacillati</taxon>
        <taxon>Bacillota</taxon>
        <taxon>Clostridia</taxon>
        <taxon>Eubacteriales</taxon>
        <taxon>Clostridiaceae</taxon>
        <taxon>Clostridium</taxon>
    </lineage>
</organism>
<dbReference type="STRING" id="1351755.CCH01_05520"/>
<evidence type="ECO:0000313" key="3">
    <source>
        <dbReference type="Proteomes" id="UP000190476"/>
    </source>
</evidence>
<keyword evidence="1" id="KW-0472">Membrane</keyword>
<sequence length="200" mass="22667">MKDMLFLGVMVIDLVIPFVIAIPYKGYSHTNQVMSVLGCENSPWGIIYNLWMIASGVIFPFFGYRIFLYYENINFGVAITIFLLLSIYGFGDEIISGLFPLNEKKEDVTVSSKTHRIGSAIGFVALQFSNLFLAILGFNSGDIVLGWISFIFFILSLISFIFFAIGNKPKFKDSLFSLGGLWQRVLCLLMYIPFIVWIIM</sequence>
<dbReference type="InterPro" id="IPR009339">
    <property type="entry name" value="DUF998"/>
</dbReference>
<name>A0A1U6J0W1_9CLOT</name>
<feature type="transmembrane region" description="Helical" evidence="1">
    <location>
        <begin position="144"/>
        <end position="163"/>
    </location>
</feature>
<protein>
    <recommendedName>
        <fullName evidence="4">DUF998 domain-containing protein</fullName>
    </recommendedName>
</protein>
<evidence type="ECO:0008006" key="4">
    <source>
        <dbReference type="Google" id="ProtNLM"/>
    </source>
</evidence>
<evidence type="ECO:0000313" key="2">
    <source>
        <dbReference type="EMBL" id="SLK13893.1"/>
    </source>
</evidence>
<dbReference type="Pfam" id="PF06197">
    <property type="entry name" value="DUF998"/>
    <property type="match status" value="1"/>
</dbReference>
<reference evidence="3" key="1">
    <citation type="submission" date="2017-03" db="EMBL/GenBank/DDBJ databases">
        <authorList>
            <person name="Falquet L."/>
            <person name="Falquet L."/>
        </authorList>
    </citation>
    <scope>NUCLEOTIDE SEQUENCE [LARGE SCALE GENOMIC DNA]</scope>
</reference>
<keyword evidence="3" id="KW-1185">Reference proteome</keyword>
<dbReference type="EMBL" id="LT799839">
    <property type="protein sequence ID" value="SLK13893.1"/>
    <property type="molecule type" value="Genomic_DNA"/>
</dbReference>
<feature type="transmembrane region" description="Helical" evidence="1">
    <location>
        <begin position="6"/>
        <end position="24"/>
    </location>
</feature>
<feature type="transmembrane region" description="Helical" evidence="1">
    <location>
        <begin position="120"/>
        <end position="138"/>
    </location>
</feature>